<dbReference type="Proteomes" id="UP000437068">
    <property type="component" value="Unassembled WGS sequence"/>
</dbReference>
<accession>A0A6A4BC94</accession>
<sequence length="393" mass="43062">MLQVAGADILDMPPSGMAASMHALAVSTLPCSTAEWNEGGCVIDTSCLKGHATAALRDWCRTTRGVVCLEWLPYLSLSTLQLYDSNGGQVDVRTALPLLAAPDTIIGDVLNWSHINSDHLAFQALCGGLPVSKISSSRAAQLSRLIALLICNFPSIVYATACHLELRMLSPQQDHPHILTPPSLASPTHALLTTVGSSSSYPLLAFSSPGLLAEAHRATGSTARITGIHPHPTIARLGCLWVGHRRWKRDCKHYKAVAAAVSREKGKVNLQQRALDWALEAPCAHRALERLQWTDIRRIVGISSWGERLLYRIKALGHHGDLQVPASLLQFYLSVVPPGFFTRLDQEFSWYQLHARNELSGSGVVNTLTAILTLRRVVFKRLWLCVFAKRIGQ</sequence>
<comment type="caution">
    <text evidence="1">The sequence shown here is derived from an EMBL/GenBank/DDBJ whole genome shotgun (WGS) entry which is preliminary data.</text>
</comment>
<gene>
    <name evidence="1" type="ORF">PF001_g28665</name>
</gene>
<name>A0A6A4BC94_9STRA</name>
<reference evidence="1 2" key="1">
    <citation type="submission" date="2018-08" db="EMBL/GenBank/DDBJ databases">
        <title>Genomic investigation of the strawberry pathogen Phytophthora fragariae indicates pathogenicity is determined by transcriptional variation in three key races.</title>
        <authorList>
            <person name="Adams T.M."/>
            <person name="Armitage A.D."/>
            <person name="Sobczyk M.K."/>
            <person name="Bates H.J."/>
            <person name="Dunwell J.M."/>
            <person name="Nellist C.F."/>
            <person name="Harrison R.J."/>
        </authorList>
    </citation>
    <scope>NUCLEOTIDE SEQUENCE [LARGE SCALE GENOMIC DNA]</scope>
    <source>
        <strain evidence="1 2">A4</strain>
    </source>
</reference>
<dbReference type="AlphaFoldDB" id="A0A6A4BC94"/>
<evidence type="ECO:0000313" key="1">
    <source>
        <dbReference type="EMBL" id="KAE9270772.1"/>
    </source>
</evidence>
<evidence type="ECO:0000313" key="2">
    <source>
        <dbReference type="Proteomes" id="UP000437068"/>
    </source>
</evidence>
<protein>
    <submittedName>
        <fullName evidence="1">Uncharacterized protein</fullName>
    </submittedName>
</protein>
<dbReference type="EMBL" id="QXGE01004396">
    <property type="protein sequence ID" value="KAE9270772.1"/>
    <property type="molecule type" value="Genomic_DNA"/>
</dbReference>
<organism evidence="1 2">
    <name type="scientific">Phytophthora fragariae</name>
    <dbReference type="NCBI Taxonomy" id="53985"/>
    <lineage>
        <taxon>Eukaryota</taxon>
        <taxon>Sar</taxon>
        <taxon>Stramenopiles</taxon>
        <taxon>Oomycota</taxon>
        <taxon>Peronosporomycetes</taxon>
        <taxon>Peronosporales</taxon>
        <taxon>Peronosporaceae</taxon>
        <taxon>Phytophthora</taxon>
    </lineage>
</organism>
<proteinExistence type="predicted"/>